<dbReference type="InterPro" id="IPR018551">
    <property type="entry name" value="DUF2007"/>
</dbReference>
<feature type="domain" description="DUF2007" evidence="1">
    <location>
        <begin position="1"/>
        <end position="67"/>
    </location>
</feature>
<sequence length="85" mass="9492">MLCAYEPADLAEAELLKQVLWAQHIRCHISGQYLQGAMGELPVHGLLGLWVHPDDLGLAHEVIDSWQKAEPMVSEDDEQACEPPF</sequence>
<proteinExistence type="predicted"/>
<dbReference type="EMBL" id="LAZR01000097">
    <property type="protein sequence ID" value="KKN92150.1"/>
    <property type="molecule type" value="Genomic_DNA"/>
</dbReference>
<comment type="caution">
    <text evidence="2">The sequence shown here is derived from an EMBL/GenBank/DDBJ whole genome shotgun (WGS) entry which is preliminary data.</text>
</comment>
<protein>
    <recommendedName>
        <fullName evidence="1">DUF2007 domain-containing protein</fullName>
    </recommendedName>
</protein>
<gene>
    <name evidence="2" type="ORF">LCGC14_0212080</name>
</gene>
<organism evidence="2">
    <name type="scientific">marine sediment metagenome</name>
    <dbReference type="NCBI Taxonomy" id="412755"/>
    <lineage>
        <taxon>unclassified sequences</taxon>
        <taxon>metagenomes</taxon>
        <taxon>ecological metagenomes</taxon>
    </lineage>
</organism>
<accession>A0A0F9UG03</accession>
<dbReference type="Pfam" id="PF09413">
    <property type="entry name" value="DUF2007"/>
    <property type="match status" value="1"/>
</dbReference>
<dbReference type="AlphaFoldDB" id="A0A0F9UG03"/>
<name>A0A0F9UG03_9ZZZZ</name>
<evidence type="ECO:0000259" key="1">
    <source>
        <dbReference type="Pfam" id="PF09413"/>
    </source>
</evidence>
<evidence type="ECO:0000313" key="2">
    <source>
        <dbReference type="EMBL" id="KKN92150.1"/>
    </source>
</evidence>
<reference evidence="2" key="1">
    <citation type="journal article" date="2015" name="Nature">
        <title>Complex archaea that bridge the gap between prokaryotes and eukaryotes.</title>
        <authorList>
            <person name="Spang A."/>
            <person name="Saw J.H."/>
            <person name="Jorgensen S.L."/>
            <person name="Zaremba-Niedzwiedzka K."/>
            <person name="Martijn J."/>
            <person name="Lind A.E."/>
            <person name="van Eijk R."/>
            <person name="Schleper C."/>
            <person name="Guy L."/>
            <person name="Ettema T.J."/>
        </authorList>
    </citation>
    <scope>NUCLEOTIDE SEQUENCE</scope>
</reference>